<dbReference type="InterPro" id="IPR046335">
    <property type="entry name" value="LacI/GalR-like_sensor"/>
</dbReference>
<dbReference type="STRING" id="1090615.SAMN04515671_0310"/>
<dbReference type="Pfam" id="PF13377">
    <property type="entry name" value="Peripla_BP_3"/>
    <property type="match status" value="1"/>
</dbReference>
<keyword evidence="2" id="KW-0238">DNA-binding</keyword>
<dbReference type="OrthoDB" id="37081at2"/>
<dbReference type="PROSITE" id="PS50932">
    <property type="entry name" value="HTH_LACI_2"/>
    <property type="match status" value="1"/>
</dbReference>
<protein>
    <submittedName>
        <fullName evidence="5">Transcriptional regulator, LacI family</fullName>
    </submittedName>
</protein>
<reference evidence="5 6" key="1">
    <citation type="submission" date="2016-10" db="EMBL/GenBank/DDBJ databases">
        <authorList>
            <person name="de Groot N.N."/>
        </authorList>
    </citation>
    <scope>NUCLEOTIDE SEQUENCE [LARGE SCALE GENOMIC DNA]</scope>
    <source>
        <strain evidence="6">P4-7,KCTC 19426,CECT 7604</strain>
    </source>
</reference>
<evidence type="ECO:0000313" key="6">
    <source>
        <dbReference type="Proteomes" id="UP000198741"/>
    </source>
</evidence>
<dbReference type="Pfam" id="PF00356">
    <property type="entry name" value="LacI"/>
    <property type="match status" value="1"/>
</dbReference>
<dbReference type="Proteomes" id="UP000198741">
    <property type="component" value="Chromosome I"/>
</dbReference>
<dbReference type="SUPFAM" id="SSF47413">
    <property type="entry name" value="lambda repressor-like DNA-binding domains"/>
    <property type="match status" value="1"/>
</dbReference>
<dbReference type="SUPFAM" id="SSF53822">
    <property type="entry name" value="Periplasmic binding protein-like I"/>
    <property type="match status" value="1"/>
</dbReference>
<evidence type="ECO:0000256" key="1">
    <source>
        <dbReference type="ARBA" id="ARBA00023015"/>
    </source>
</evidence>
<dbReference type="CDD" id="cd06267">
    <property type="entry name" value="PBP1_LacI_sugar_binding-like"/>
    <property type="match status" value="1"/>
</dbReference>
<dbReference type="AlphaFoldDB" id="A0A1H0I1I3"/>
<evidence type="ECO:0000313" key="5">
    <source>
        <dbReference type="EMBL" id="SDO25245.1"/>
    </source>
</evidence>
<sequence>MSTMREVAALAGVSGKTVSRVINGDRYVSTDVRERVERAIAELRYVPNMLSQAFRNGRDTAIGVAVPTIADAFFAAVVQAISERARARSTPVLITSLGTDAAQEQVAVEALLRRHVAGLIIAPVSADQSYLRPWRETTELVFVDRPPSRIAADSVIEDDEGGAAVAVSHLLSAGHRRIAFLGDGSSVVTTGRRLDGYRTALAGAGIGEREDLVCLVDRTGGDPGSSLDVLLRLDEPPTAVFSSNARLSVALVSDLHRRRRTDLTVVSFGDFPMASALTPAVTVIDQDPALLGRTAADRLFDRIDRPGARRKRQILLPVELRVRPTHTHPRTTEQIGSQA</sequence>
<evidence type="ECO:0000256" key="3">
    <source>
        <dbReference type="ARBA" id="ARBA00023163"/>
    </source>
</evidence>
<organism evidence="5 6">
    <name type="scientific">Nakamurella panacisegetis</name>
    <dbReference type="NCBI Taxonomy" id="1090615"/>
    <lineage>
        <taxon>Bacteria</taxon>
        <taxon>Bacillati</taxon>
        <taxon>Actinomycetota</taxon>
        <taxon>Actinomycetes</taxon>
        <taxon>Nakamurellales</taxon>
        <taxon>Nakamurellaceae</taxon>
        <taxon>Nakamurella</taxon>
    </lineage>
</organism>
<feature type="domain" description="HTH lacI-type" evidence="4">
    <location>
        <begin position="2"/>
        <end position="56"/>
    </location>
</feature>
<evidence type="ECO:0000259" key="4">
    <source>
        <dbReference type="PROSITE" id="PS50932"/>
    </source>
</evidence>
<dbReference type="CDD" id="cd01392">
    <property type="entry name" value="HTH_LacI"/>
    <property type="match status" value="1"/>
</dbReference>
<gene>
    <name evidence="5" type="ORF">SAMN04515671_0310</name>
</gene>
<dbReference type="RefSeq" id="WP_090474232.1">
    <property type="nucleotide sequence ID" value="NZ_LT629710.1"/>
</dbReference>
<dbReference type="GO" id="GO:0003700">
    <property type="term" value="F:DNA-binding transcription factor activity"/>
    <property type="evidence" value="ECO:0007669"/>
    <property type="project" value="TreeGrafter"/>
</dbReference>
<keyword evidence="3" id="KW-0804">Transcription</keyword>
<dbReference type="Gene3D" id="3.40.50.2300">
    <property type="match status" value="2"/>
</dbReference>
<evidence type="ECO:0000256" key="2">
    <source>
        <dbReference type="ARBA" id="ARBA00023125"/>
    </source>
</evidence>
<keyword evidence="6" id="KW-1185">Reference proteome</keyword>
<dbReference type="InterPro" id="IPR000843">
    <property type="entry name" value="HTH_LacI"/>
</dbReference>
<keyword evidence="1" id="KW-0805">Transcription regulation</keyword>
<dbReference type="PROSITE" id="PS00356">
    <property type="entry name" value="HTH_LACI_1"/>
    <property type="match status" value="1"/>
</dbReference>
<proteinExistence type="predicted"/>
<accession>A0A1H0I1I3</accession>
<name>A0A1H0I1I3_9ACTN</name>
<dbReference type="Gene3D" id="1.10.260.40">
    <property type="entry name" value="lambda repressor-like DNA-binding domains"/>
    <property type="match status" value="1"/>
</dbReference>
<dbReference type="InterPro" id="IPR010982">
    <property type="entry name" value="Lambda_DNA-bd_dom_sf"/>
</dbReference>
<dbReference type="SMART" id="SM00354">
    <property type="entry name" value="HTH_LACI"/>
    <property type="match status" value="1"/>
</dbReference>
<dbReference type="EMBL" id="LT629710">
    <property type="protein sequence ID" value="SDO25245.1"/>
    <property type="molecule type" value="Genomic_DNA"/>
</dbReference>
<dbReference type="PANTHER" id="PTHR30146:SF109">
    <property type="entry name" value="HTH-TYPE TRANSCRIPTIONAL REGULATOR GALS"/>
    <property type="match status" value="1"/>
</dbReference>
<dbReference type="GO" id="GO:0000976">
    <property type="term" value="F:transcription cis-regulatory region binding"/>
    <property type="evidence" value="ECO:0007669"/>
    <property type="project" value="TreeGrafter"/>
</dbReference>
<dbReference type="InterPro" id="IPR028082">
    <property type="entry name" value="Peripla_BP_I"/>
</dbReference>
<dbReference type="PANTHER" id="PTHR30146">
    <property type="entry name" value="LACI-RELATED TRANSCRIPTIONAL REPRESSOR"/>
    <property type="match status" value="1"/>
</dbReference>